<keyword evidence="2" id="KW-0732">Signal</keyword>
<reference evidence="3 4" key="1">
    <citation type="submission" date="2023-08" db="EMBL/GenBank/DDBJ databases">
        <title>Whole-genome sequencing of halo(alkali)philic microorganisms from hypersaline lakes.</title>
        <authorList>
            <person name="Sorokin D.Y."/>
            <person name="Abbas B."/>
            <person name="Merkel A.Y."/>
        </authorList>
    </citation>
    <scope>NUCLEOTIDE SEQUENCE [LARGE SCALE GENOMIC DNA]</scope>
    <source>
        <strain evidence="3 4">AB-CW4</strain>
    </source>
</reference>
<dbReference type="Proteomes" id="UP001239019">
    <property type="component" value="Unassembled WGS sequence"/>
</dbReference>
<accession>A0ABU0W8I1</accession>
<organism evidence="3 4">
    <name type="scientific">Natronospira bacteriovora</name>
    <dbReference type="NCBI Taxonomy" id="3069753"/>
    <lineage>
        <taxon>Bacteria</taxon>
        <taxon>Pseudomonadati</taxon>
        <taxon>Pseudomonadota</taxon>
        <taxon>Gammaproteobacteria</taxon>
        <taxon>Natronospirales</taxon>
        <taxon>Natronospiraceae</taxon>
        <taxon>Natronospira</taxon>
    </lineage>
</organism>
<evidence type="ECO:0000256" key="1">
    <source>
        <dbReference type="SAM" id="MobiDB-lite"/>
    </source>
</evidence>
<dbReference type="RefSeq" id="WP_306728842.1">
    <property type="nucleotide sequence ID" value="NZ_JAVDDT010000007.1"/>
</dbReference>
<proteinExistence type="predicted"/>
<protein>
    <submittedName>
        <fullName evidence="3">Uncharacterized protein</fullName>
    </submittedName>
</protein>
<name>A0ABU0W8I1_9GAMM</name>
<evidence type="ECO:0000313" key="3">
    <source>
        <dbReference type="EMBL" id="MDQ2070342.1"/>
    </source>
</evidence>
<comment type="caution">
    <text evidence="3">The sequence shown here is derived from an EMBL/GenBank/DDBJ whole genome shotgun (WGS) entry which is preliminary data.</text>
</comment>
<sequence>MKTTMKTTLLGLAACALILPAPVLAGGNLSDYTTSPRQPHGKIVGDITRVTQDIYPVRFTYINGQRVTGSRSVLWLKPGEYRIEAAVFASPLLRAIPGGSRTRPPGHRDPIEPLEVVIEEGYNYHIGALHVHDKESSRRQAWRLVLWKVEDGNGETRYPLKEDEEEEEEEGVSL</sequence>
<feature type="region of interest" description="Disordered" evidence="1">
    <location>
        <begin position="155"/>
        <end position="174"/>
    </location>
</feature>
<evidence type="ECO:0000313" key="4">
    <source>
        <dbReference type="Proteomes" id="UP001239019"/>
    </source>
</evidence>
<feature type="compositionally biased region" description="Acidic residues" evidence="1">
    <location>
        <begin position="162"/>
        <end position="174"/>
    </location>
</feature>
<dbReference type="EMBL" id="JAVDDT010000007">
    <property type="protein sequence ID" value="MDQ2070342.1"/>
    <property type="molecule type" value="Genomic_DNA"/>
</dbReference>
<feature type="chain" id="PRO_5045490748" evidence="2">
    <location>
        <begin position="26"/>
        <end position="174"/>
    </location>
</feature>
<gene>
    <name evidence="3" type="ORF">RBH19_10665</name>
</gene>
<feature type="signal peptide" evidence="2">
    <location>
        <begin position="1"/>
        <end position="25"/>
    </location>
</feature>
<keyword evidence="4" id="KW-1185">Reference proteome</keyword>
<evidence type="ECO:0000256" key="2">
    <source>
        <dbReference type="SAM" id="SignalP"/>
    </source>
</evidence>